<dbReference type="EMBL" id="JAABOA010003585">
    <property type="protein sequence ID" value="KAF9578506.1"/>
    <property type="molecule type" value="Genomic_DNA"/>
</dbReference>
<organism evidence="1 2">
    <name type="scientific">Lunasporangiospora selenospora</name>
    <dbReference type="NCBI Taxonomy" id="979761"/>
    <lineage>
        <taxon>Eukaryota</taxon>
        <taxon>Fungi</taxon>
        <taxon>Fungi incertae sedis</taxon>
        <taxon>Mucoromycota</taxon>
        <taxon>Mortierellomycotina</taxon>
        <taxon>Mortierellomycetes</taxon>
        <taxon>Mortierellales</taxon>
        <taxon>Mortierellaceae</taxon>
        <taxon>Lunasporangiospora</taxon>
    </lineage>
</organism>
<evidence type="ECO:0000313" key="2">
    <source>
        <dbReference type="Proteomes" id="UP000780801"/>
    </source>
</evidence>
<protein>
    <submittedName>
        <fullName evidence="1">Uncharacterized protein</fullName>
    </submittedName>
</protein>
<reference evidence="1" key="1">
    <citation type="journal article" date="2020" name="Fungal Divers.">
        <title>Resolving the Mortierellaceae phylogeny through synthesis of multi-gene phylogenetics and phylogenomics.</title>
        <authorList>
            <person name="Vandepol N."/>
            <person name="Liber J."/>
            <person name="Desiro A."/>
            <person name="Na H."/>
            <person name="Kennedy M."/>
            <person name="Barry K."/>
            <person name="Grigoriev I.V."/>
            <person name="Miller A.N."/>
            <person name="O'Donnell K."/>
            <person name="Stajich J.E."/>
            <person name="Bonito G."/>
        </authorList>
    </citation>
    <scope>NUCLEOTIDE SEQUENCE</scope>
    <source>
        <strain evidence="1">KOD1015</strain>
    </source>
</reference>
<name>A0A9P6FNV3_9FUNG</name>
<accession>A0A9P6FNV3</accession>
<feature type="non-terminal residue" evidence="1">
    <location>
        <position position="162"/>
    </location>
</feature>
<dbReference type="OrthoDB" id="2427604at2759"/>
<dbReference type="Proteomes" id="UP000780801">
    <property type="component" value="Unassembled WGS sequence"/>
</dbReference>
<proteinExistence type="predicted"/>
<gene>
    <name evidence="1" type="ORF">BGW38_005653</name>
</gene>
<evidence type="ECO:0000313" key="1">
    <source>
        <dbReference type="EMBL" id="KAF9578506.1"/>
    </source>
</evidence>
<comment type="caution">
    <text evidence="1">The sequence shown here is derived from an EMBL/GenBank/DDBJ whole genome shotgun (WGS) entry which is preliminary data.</text>
</comment>
<keyword evidence="2" id="KW-1185">Reference proteome</keyword>
<dbReference type="AlphaFoldDB" id="A0A9P6FNV3"/>
<sequence>MPHSPHQQQYYPLHAHQTLLFRETDLKQDLFSSACKTTTTLNSSIGGPAFAQGSGSLVSVHPFALDPVQVQIPTPLPMTLHAPVQTSPAPIAMTATAATLLQPQRHQLVSNVQIGHVEDPPLALSTTLLAKSVQTPVSKIETRIAQMTIDDYHKEKIVLLLT</sequence>